<dbReference type="Proteomes" id="UP001359559">
    <property type="component" value="Unassembled WGS sequence"/>
</dbReference>
<keyword evidence="3" id="KW-1185">Reference proteome</keyword>
<evidence type="ECO:0000313" key="3">
    <source>
        <dbReference type="Proteomes" id="UP001359559"/>
    </source>
</evidence>
<evidence type="ECO:0000256" key="1">
    <source>
        <dbReference type="SAM" id="MobiDB-lite"/>
    </source>
</evidence>
<protein>
    <submittedName>
        <fullName evidence="2">Uncharacterized protein</fullName>
    </submittedName>
</protein>
<comment type="caution">
    <text evidence="2">The sequence shown here is derived from an EMBL/GenBank/DDBJ whole genome shotgun (WGS) entry which is preliminary data.</text>
</comment>
<accession>A0AAN9JS97</accession>
<dbReference type="EMBL" id="JAYKXN010000003">
    <property type="protein sequence ID" value="KAK7302649.1"/>
    <property type="molecule type" value="Genomic_DNA"/>
</dbReference>
<sequence length="117" mass="12673">MESETEVAERRALLVFLLGVDGTFEVHDAPGGLNMSSITKGVTADGTGLNWTPLLASSSSSRLPPEFRARPPPPCRELLRHHRPQPAQSTADQIRPPASEFNDHQSLSPSFLLSSSL</sequence>
<organism evidence="2 3">
    <name type="scientific">Clitoria ternatea</name>
    <name type="common">Butterfly pea</name>
    <dbReference type="NCBI Taxonomy" id="43366"/>
    <lineage>
        <taxon>Eukaryota</taxon>
        <taxon>Viridiplantae</taxon>
        <taxon>Streptophyta</taxon>
        <taxon>Embryophyta</taxon>
        <taxon>Tracheophyta</taxon>
        <taxon>Spermatophyta</taxon>
        <taxon>Magnoliopsida</taxon>
        <taxon>eudicotyledons</taxon>
        <taxon>Gunneridae</taxon>
        <taxon>Pentapetalae</taxon>
        <taxon>rosids</taxon>
        <taxon>fabids</taxon>
        <taxon>Fabales</taxon>
        <taxon>Fabaceae</taxon>
        <taxon>Papilionoideae</taxon>
        <taxon>50 kb inversion clade</taxon>
        <taxon>NPAAA clade</taxon>
        <taxon>indigoferoid/millettioid clade</taxon>
        <taxon>Phaseoleae</taxon>
        <taxon>Clitoria</taxon>
    </lineage>
</organism>
<dbReference type="AlphaFoldDB" id="A0AAN9JS97"/>
<feature type="compositionally biased region" description="Low complexity" evidence="1">
    <location>
        <begin position="106"/>
        <end position="117"/>
    </location>
</feature>
<feature type="region of interest" description="Disordered" evidence="1">
    <location>
        <begin position="55"/>
        <end position="117"/>
    </location>
</feature>
<name>A0AAN9JS97_CLITE</name>
<gene>
    <name evidence="2" type="ORF">RJT34_13542</name>
</gene>
<reference evidence="2 3" key="1">
    <citation type="submission" date="2024-01" db="EMBL/GenBank/DDBJ databases">
        <title>The genomes of 5 underutilized Papilionoideae crops provide insights into root nodulation and disease resistance.</title>
        <authorList>
            <person name="Yuan L."/>
        </authorList>
    </citation>
    <scope>NUCLEOTIDE SEQUENCE [LARGE SCALE GENOMIC DNA]</scope>
    <source>
        <strain evidence="2">LY-2023</strain>
        <tissue evidence="2">Leaf</tissue>
    </source>
</reference>
<feature type="compositionally biased region" description="Low complexity" evidence="1">
    <location>
        <begin position="57"/>
        <end position="66"/>
    </location>
</feature>
<proteinExistence type="predicted"/>
<evidence type="ECO:0000313" key="2">
    <source>
        <dbReference type="EMBL" id="KAK7302649.1"/>
    </source>
</evidence>